<dbReference type="InterPro" id="IPR037151">
    <property type="entry name" value="AlkB-like_sf"/>
</dbReference>
<dbReference type="eggNOG" id="KOG4197">
    <property type="taxonomic scope" value="Eukaryota"/>
</dbReference>
<reference evidence="9" key="2">
    <citation type="submission" date="2013-04" db="UniProtKB">
        <authorList>
            <consortium name="EnsemblPlants"/>
        </authorList>
    </citation>
    <scope>IDENTIFICATION</scope>
</reference>
<dbReference type="SUPFAM" id="SSF51197">
    <property type="entry name" value="Clavaminate synthase-like"/>
    <property type="match status" value="1"/>
</dbReference>
<dbReference type="PROSITE" id="PS51375">
    <property type="entry name" value="PPR"/>
    <property type="match status" value="3"/>
</dbReference>
<evidence type="ECO:0000256" key="3">
    <source>
        <dbReference type="ARBA" id="ARBA00022737"/>
    </source>
</evidence>
<dbReference type="eggNOG" id="KOG2731">
    <property type="taxonomic scope" value="Eukaryota"/>
</dbReference>
<sequence length="987" mass="108916">MAGGGGVGDGIRTPVTFPQRQNARFPRGSVREKSLEHQKAGPSSSSPSVSSNKSPLQMAAPVAQPQKSLDSPLHIPRPVQLSESLNSRSSPFSSVSAGSDSGAAPFDICIKDGNCSIKLNRSLLELNREKRREREQFSKEVAPLQYLRPGMVLLKKFLKHDDQVAIIKSCQTLGVGPGGFYTPGYRDGAKLSLRMMCLGKNWDPNSSSYGDTRPFDGAQPPSIPELFRKIVKDAIQASNEFLKQKARTASGVEELPPLSPDICIVNFYTTGGKLGLHQDKDETKASLLKQLPVVSFSLGDTAEFLYGDVRDVDKASKVDLESGDVLIFGGLCLVVRLRCLRSMAMPALKMIATANKDEFIRLCASGRLKDALRRPFREVLWSDAAGLFSHLFGACRALLPLRQLHAFAITSGAAADRFTVNNLMLAYADLGDLPAARDLFERIPRRNVMSWNILFGVYIKNGDLGSARKLFDEMPERNVATWNAMIAGLTNLGLDEESLGFFVDMRREGMHPDEFGLGSVFRCCAGLRDVVTGRQVHAYVMRSGLDRDMCVGSSLAHMYMRCGCLQEGEVVLRMLPLLSIVSCNTVIAGRTQNGDSEGALEYFCMMRGVGVAANAVTFVSAISSCSDLAALAQGQQIHAQVVKAGVDKVVPVMTCLVHMYSRCGCLGDSERVFFGYCGSDIFLLSAMISAYGFHGHGQKVMELFKQMMNGGAEPSEVTFLAVLYACSHSGLKEEGMNCFDLMTKTYGLQPSVKHYTCIVDLLGRSGCLEEAEALILSMPVTPDGVIWKTLLSACKTQKNFDMAERIAKRVIELDPQDSASYVLLSNIRATSRRWGEVSEVRKTMREKYVRKEPGVSWVELKGQIHQFCTGDESHPRQKEIDECLEEMMAKIRQCGYSPDMSMVLHDMEDEEKEVSLSHHTEKLAIAFAFLSLPEGVPIRVMKNLRVCDDCHVAIKLMSQVTGREIVVRDVSRFHHFKDGRCSCRDYW</sequence>
<evidence type="ECO:0000313" key="10">
    <source>
        <dbReference type="Proteomes" id="UP000006038"/>
    </source>
</evidence>
<dbReference type="Gramene" id="OB03G45700.1">
    <property type="protein sequence ID" value="OB03G45700.1"/>
    <property type="gene ID" value="OB03G45700"/>
</dbReference>
<feature type="repeat" description="PPR" evidence="5">
    <location>
        <begin position="447"/>
        <end position="477"/>
    </location>
</feature>
<comment type="similarity">
    <text evidence="2">Belongs to the alkB family.</text>
</comment>
<keyword evidence="10" id="KW-1185">Reference proteome</keyword>
<dbReference type="SUPFAM" id="SSF48452">
    <property type="entry name" value="TPR-like"/>
    <property type="match status" value="1"/>
</dbReference>
<dbReference type="InterPro" id="IPR002885">
    <property type="entry name" value="PPR_rpt"/>
</dbReference>
<dbReference type="InterPro" id="IPR011990">
    <property type="entry name" value="TPR-like_helical_dom_sf"/>
</dbReference>
<feature type="repeat" description="PPR" evidence="5">
    <location>
        <begin position="478"/>
        <end position="512"/>
    </location>
</feature>
<dbReference type="InterPro" id="IPR032867">
    <property type="entry name" value="DYW_dom"/>
</dbReference>
<proteinExistence type="inferred from homology"/>
<dbReference type="InterPro" id="IPR027450">
    <property type="entry name" value="AlkB-like"/>
</dbReference>
<dbReference type="NCBIfam" id="TIGR00756">
    <property type="entry name" value="PPR"/>
    <property type="match status" value="3"/>
</dbReference>
<evidence type="ECO:0000313" key="9">
    <source>
        <dbReference type="EnsemblPlants" id="OB03G45700.1"/>
    </source>
</evidence>
<dbReference type="Pfam" id="PF13532">
    <property type="entry name" value="2OG-FeII_Oxy_2"/>
    <property type="match status" value="1"/>
</dbReference>
<evidence type="ECO:0000256" key="5">
    <source>
        <dbReference type="PROSITE-ProRule" id="PRU00708"/>
    </source>
</evidence>
<dbReference type="GO" id="GO:0009451">
    <property type="term" value="P:RNA modification"/>
    <property type="evidence" value="ECO:0007669"/>
    <property type="project" value="InterPro"/>
</dbReference>
<dbReference type="SMR" id="J3LU44"/>
<dbReference type="GO" id="GO:0003723">
    <property type="term" value="F:RNA binding"/>
    <property type="evidence" value="ECO:0007669"/>
    <property type="project" value="InterPro"/>
</dbReference>
<dbReference type="Proteomes" id="UP000006038">
    <property type="component" value="Chromosome 3"/>
</dbReference>
<evidence type="ECO:0000256" key="2">
    <source>
        <dbReference type="ARBA" id="ARBA00007879"/>
    </source>
</evidence>
<dbReference type="EnsemblPlants" id="OB03G45700.1">
    <property type="protein sequence ID" value="OB03G45700.1"/>
    <property type="gene ID" value="OB03G45700"/>
</dbReference>
<feature type="compositionally biased region" description="Basic and acidic residues" evidence="6">
    <location>
        <begin position="29"/>
        <end position="39"/>
    </location>
</feature>
<dbReference type="InterPro" id="IPR046848">
    <property type="entry name" value="E_motif"/>
</dbReference>
<feature type="repeat" description="PPR" evidence="5">
    <location>
        <begin position="680"/>
        <end position="714"/>
    </location>
</feature>
<evidence type="ECO:0008006" key="11">
    <source>
        <dbReference type="Google" id="ProtNLM"/>
    </source>
</evidence>
<name>J3LU44_ORYBR</name>
<feature type="region of interest" description="Disordered" evidence="6">
    <location>
        <begin position="1"/>
        <end position="74"/>
    </location>
</feature>
<dbReference type="Gene3D" id="2.60.120.590">
    <property type="entry name" value="Alpha-ketoglutarate-dependent dioxygenase AlkB-like"/>
    <property type="match status" value="1"/>
</dbReference>
<dbReference type="PANTHER" id="PTHR47926:SF409">
    <property type="entry name" value="DYW DOMAIN-CONTAINING PROTEIN"/>
    <property type="match status" value="1"/>
</dbReference>
<dbReference type="InterPro" id="IPR046960">
    <property type="entry name" value="PPR_At4g14850-like_plant"/>
</dbReference>
<dbReference type="AlphaFoldDB" id="J3LU44"/>
<comment type="similarity">
    <text evidence="1">Belongs to the PPR family. PCMP-H subfamily.</text>
</comment>
<feature type="domain" description="Alpha-ketoglutarate-dependent dioxygenase AlkB-like" evidence="7">
    <location>
        <begin position="150"/>
        <end position="330"/>
    </location>
</feature>
<dbReference type="FunFam" id="1.25.40.10:FF:000325">
    <property type="entry name" value="Pentatricopeptide repeat-containing protein At4g14820"/>
    <property type="match status" value="1"/>
</dbReference>
<evidence type="ECO:0000256" key="1">
    <source>
        <dbReference type="ARBA" id="ARBA00006643"/>
    </source>
</evidence>
<evidence type="ECO:0000259" key="8">
    <source>
        <dbReference type="Pfam" id="PF14432"/>
    </source>
</evidence>
<dbReference type="Pfam" id="PF01535">
    <property type="entry name" value="PPR"/>
    <property type="match status" value="7"/>
</dbReference>
<feature type="domain" description="DYW" evidence="8">
    <location>
        <begin position="895"/>
        <end position="987"/>
    </location>
</feature>
<evidence type="ECO:0000259" key="7">
    <source>
        <dbReference type="Pfam" id="PF13532"/>
    </source>
</evidence>
<evidence type="ECO:0000256" key="4">
    <source>
        <dbReference type="ARBA" id="ARBA00022946"/>
    </source>
</evidence>
<keyword evidence="3" id="KW-0677">Repeat</keyword>
<reference evidence="9" key="1">
    <citation type="journal article" date="2013" name="Nat. Commun.">
        <title>Whole-genome sequencing of Oryza brachyantha reveals mechanisms underlying Oryza genome evolution.</title>
        <authorList>
            <person name="Chen J."/>
            <person name="Huang Q."/>
            <person name="Gao D."/>
            <person name="Wang J."/>
            <person name="Lang Y."/>
            <person name="Liu T."/>
            <person name="Li B."/>
            <person name="Bai Z."/>
            <person name="Luis Goicoechea J."/>
            <person name="Liang C."/>
            <person name="Chen C."/>
            <person name="Zhang W."/>
            <person name="Sun S."/>
            <person name="Liao Y."/>
            <person name="Zhang X."/>
            <person name="Yang L."/>
            <person name="Song C."/>
            <person name="Wang M."/>
            <person name="Shi J."/>
            <person name="Liu G."/>
            <person name="Liu J."/>
            <person name="Zhou H."/>
            <person name="Zhou W."/>
            <person name="Yu Q."/>
            <person name="An N."/>
            <person name="Chen Y."/>
            <person name="Cai Q."/>
            <person name="Wang B."/>
            <person name="Liu B."/>
            <person name="Min J."/>
            <person name="Huang Y."/>
            <person name="Wu H."/>
            <person name="Li Z."/>
            <person name="Zhang Y."/>
            <person name="Yin Y."/>
            <person name="Song W."/>
            <person name="Jiang J."/>
            <person name="Jackson S.A."/>
            <person name="Wing R.A."/>
            <person name="Wang J."/>
            <person name="Chen M."/>
        </authorList>
    </citation>
    <scope>NUCLEOTIDE SEQUENCE [LARGE SCALE GENOMIC DNA]</scope>
    <source>
        <strain evidence="9">cv. IRGC 101232</strain>
    </source>
</reference>
<accession>J3LU44</accession>
<dbReference type="PANTHER" id="PTHR47926">
    <property type="entry name" value="PENTATRICOPEPTIDE REPEAT-CONTAINING PROTEIN"/>
    <property type="match status" value="1"/>
</dbReference>
<evidence type="ECO:0000256" key="6">
    <source>
        <dbReference type="SAM" id="MobiDB-lite"/>
    </source>
</evidence>
<organism evidence="9">
    <name type="scientific">Oryza brachyantha</name>
    <name type="common">malo sina</name>
    <dbReference type="NCBI Taxonomy" id="4533"/>
    <lineage>
        <taxon>Eukaryota</taxon>
        <taxon>Viridiplantae</taxon>
        <taxon>Streptophyta</taxon>
        <taxon>Embryophyta</taxon>
        <taxon>Tracheophyta</taxon>
        <taxon>Spermatophyta</taxon>
        <taxon>Magnoliopsida</taxon>
        <taxon>Liliopsida</taxon>
        <taxon>Poales</taxon>
        <taxon>Poaceae</taxon>
        <taxon>BOP clade</taxon>
        <taxon>Oryzoideae</taxon>
        <taxon>Oryzeae</taxon>
        <taxon>Oryzinae</taxon>
        <taxon>Oryza</taxon>
    </lineage>
</organism>
<keyword evidence="4" id="KW-0809">Transit peptide</keyword>
<dbReference type="GO" id="GO:0008270">
    <property type="term" value="F:zinc ion binding"/>
    <property type="evidence" value="ECO:0007669"/>
    <property type="project" value="InterPro"/>
</dbReference>
<dbReference type="Pfam" id="PF20431">
    <property type="entry name" value="E_motif"/>
    <property type="match status" value="1"/>
</dbReference>
<dbReference type="Gene3D" id="1.25.40.10">
    <property type="entry name" value="Tetratricopeptide repeat domain"/>
    <property type="match status" value="3"/>
</dbReference>
<dbReference type="FunFam" id="1.25.40.10:FF:001028">
    <property type="entry name" value="Tetratricopeptide repeat (TPR)-like superfamily protein"/>
    <property type="match status" value="1"/>
</dbReference>
<dbReference type="HOGENOM" id="CLU_010237_0_0_1"/>
<protein>
    <recommendedName>
        <fullName evidence="11">Fe2OG dioxygenase domain-containing protein</fullName>
    </recommendedName>
</protein>
<dbReference type="OMA" id="KEEGMNC"/>
<dbReference type="FunFam" id="1.25.40.10:FF:000709">
    <property type="entry name" value="Pentatricopeptide repeat-containing protein At2g21090"/>
    <property type="match status" value="1"/>
</dbReference>
<feature type="compositionally biased region" description="Low complexity" evidence="6">
    <location>
        <begin position="42"/>
        <end position="55"/>
    </location>
</feature>
<dbReference type="Pfam" id="PF14432">
    <property type="entry name" value="DYW_deaminase"/>
    <property type="match status" value="1"/>
</dbReference>